<dbReference type="EMBL" id="NPIC01000001">
    <property type="protein sequence ID" value="RDL40360.1"/>
    <property type="molecule type" value="Genomic_DNA"/>
</dbReference>
<keyword evidence="1" id="KW-0812">Transmembrane</keyword>
<dbReference type="SUPFAM" id="SSF56112">
    <property type="entry name" value="Protein kinase-like (PK-like)"/>
    <property type="match status" value="1"/>
</dbReference>
<accession>A0A370TXX3</accession>
<feature type="transmembrane region" description="Helical" evidence="1">
    <location>
        <begin position="487"/>
        <end position="505"/>
    </location>
</feature>
<dbReference type="InterPro" id="IPR002575">
    <property type="entry name" value="Aminoglycoside_PTrfase"/>
</dbReference>
<dbReference type="AlphaFoldDB" id="A0A370TXX3"/>
<dbReference type="PANTHER" id="PTHR21310:SF37">
    <property type="entry name" value="AMINOGLYCOSIDE PHOSPHOTRANSFERASE DOMAIN-CONTAINING PROTEIN"/>
    <property type="match status" value="1"/>
</dbReference>
<dbReference type="InterPro" id="IPR051678">
    <property type="entry name" value="AGP_Transferase"/>
</dbReference>
<keyword evidence="1" id="KW-1133">Transmembrane helix</keyword>
<gene>
    <name evidence="3" type="ORF">BP5553_00339</name>
</gene>
<dbReference type="RefSeq" id="XP_031873016.1">
    <property type="nucleotide sequence ID" value="XM_032008962.1"/>
</dbReference>
<evidence type="ECO:0000313" key="3">
    <source>
        <dbReference type="EMBL" id="RDL40360.1"/>
    </source>
</evidence>
<dbReference type="PANTHER" id="PTHR21310">
    <property type="entry name" value="AMINOGLYCOSIDE PHOSPHOTRANSFERASE-RELATED-RELATED"/>
    <property type="match status" value="1"/>
</dbReference>
<sequence>MLDRVVEDRVHNNRDGFIESIKEDDICRLASSYHNSEPCTIFKPPVRGSYNICFFVRFCSLSSDNETISDGEKCEEGDSWVVRVPLSPCLSFEAHEKLESEVATMQLIAEKTNIPIPRIHVYSLAQEKGPYNIASFVILDYIEGRTLFDVRFKTLLDDQRRHLYEQLASIYIHLRRLEFSSIGILSRGSDGFDVRKKPMSISINEQELEGLQSSRIQAEYGSCKGVLTSASDYVSMLLRIAWNAFEKGRKSFSQFAEKKWLNPKLDSGPFVLVHGDLNPYNLIVNENMDIVALLDWEWSRVVPLQFFMPPTWLTSLETDDLAWPFRYSRYVNELDKFRTVVRDQELKTYGEGLLSNDWAGVHENGGILIAAALENWTDIDYFAGRYLDKFLYQRKGLEDRIGEFMKQDPARRTLVTRKIRDWAAYRAERKRLGVEDPADDEIEIVEMAPLTRCPWDHFTSITPRLFTWWLGEKAGLSPRVDQILSKVAMGGGTIVLLAGISYIIWNRIAKYPFSL</sequence>
<dbReference type="InterPro" id="IPR011009">
    <property type="entry name" value="Kinase-like_dom_sf"/>
</dbReference>
<organism evidence="3 4">
    <name type="scientific">Venustampulla echinocandica</name>
    <dbReference type="NCBI Taxonomy" id="2656787"/>
    <lineage>
        <taxon>Eukaryota</taxon>
        <taxon>Fungi</taxon>
        <taxon>Dikarya</taxon>
        <taxon>Ascomycota</taxon>
        <taxon>Pezizomycotina</taxon>
        <taxon>Leotiomycetes</taxon>
        <taxon>Helotiales</taxon>
        <taxon>Pleuroascaceae</taxon>
        <taxon>Venustampulla</taxon>
    </lineage>
</organism>
<evidence type="ECO:0000256" key="1">
    <source>
        <dbReference type="SAM" id="Phobius"/>
    </source>
</evidence>
<protein>
    <recommendedName>
        <fullName evidence="2">Aminoglycoside phosphotransferase domain-containing protein</fullName>
    </recommendedName>
</protein>
<comment type="caution">
    <text evidence="3">The sequence shown here is derived from an EMBL/GenBank/DDBJ whole genome shotgun (WGS) entry which is preliminary data.</text>
</comment>
<keyword evidence="4" id="KW-1185">Reference proteome</keyword>
<reference evidence="3 4" key="1">
    <citation type="journal article" date="2018" name="IMA Fungus">
        <title>IMA Genome-F 9: Draft genome sequence of Annulohypoxylon stygium, Aspergillus mulundensis, Berkeleyomyces basicola (syn. Thielaviopsis basicola), Ceratocystis smalleyi, two Cercospora beticola strains, Coleophoma cylindrospora, Fusarium fracticaudum, Phialophora cf. hyalina, and Morchella septimelata.</title>
        <authorList>
            <person name="Wingfield B.D."/>
            <person name="Bills G.F."/>
            <person name="Dong Y."/>
            <person name="Huang W."/>
            <person name="Nel W.J."/>
            <person name="Swalarsk-Parry B.S."/>
            <person name="Vaghefi N."/>
            <person name="Wilken P.M."/>
            <person name="An Z."/>
            <person name="de Beer Z.W."/>
            <person name="De Vos L."/>
            <person name="Chen L."/>
            <person name="Duong T.A."/>
            <person name="Gao Y."/>
            <person name="Hammerbacher A."/>
            <person name="Kikkert J.R."/>
            <person name="Li Y."/>
            <person name="Li H."/>
            <person name="Li K."/>
            <person name="Li Q."/>
            <person name="Liu X."/>
            <person name="Ma X."/>
            <person name="Naidoo K."/>
            <person name="Pethybridge S.J."/>
            <person name="Sun J."/>
            <person name="Steenkamp E.T."/>
            <person name="van der Nest M.A."/>
            <person name="van Wyk S."/>
            <person name="Wingfield M.J."/>
            <person name="Xiong C."/>
            <person name="Yue Q."/>
            <person name="Zhang X."/>
        </authorList>
    </citation>
    <scope>NUCLEOTIDE SEQUENCE [LARGE SCALE GENOMIC DNA]</scope>
    <source>
        <strain evidence="3 4">BP 5553</strain>
    </source>
</reference>
<feature type="domain" description="Aminoglycoside phosphotransferase" evidence="2">
    <location>
        <begin position="78"/>
        <end position="300"/>
    </location>
</feature>
<dbReference type="Pfam" id="PF01636">
    <property type="entry name" value="APH"/>
    <property type="match status" value="1"/>
</dbReference>
<name>A0A370TXX3_9HELO</name>
<evidence type="ECO:0000259" key="2">
    <source>
        <dbReference type="Pfam" id="PF01636"/>
    </source>
</evidence>
<dbReference type="Proteomes" id="UP000254866">
    <property type="component" value="Unassembled WGS sequence"/>
</dbReference>
<dbReference type="GeneID" id="43593188"/>
<proteinExistence type="predicted"/>
<keyword evidence="1" id="KW-0472">Membrane</keyword>
<dbReference type="OrthoDB" id="10003767at2759"/>
<evidence type="ECO:0000313" key="4">
    <source>
        <dbReference type="Proteomes" id="UP000254866"/>
    </source>
</evidence>
<dbReference type="Gene3D" id="3.90.1200.10">
    <property type="match status" value="1"/>
</dbReference>